<dbReference type="SUPFAM" id="SSF46785">
    <property type="entry name" value="Winged helix' DNA-binding domain"/>
    <property type="match status" value="1"/>
</dbReference>
<feature type="domain" description="Sugar-binding" evidence="5">
    <location>
        <begin position="66"/>
        <end position="315"/>
    </location>
</feature>
<organism evidence="7 8">
    <name type="scientific">Roseobacter litoralis (strain ATCC 49566 / DSM 6996 / JCM 21268 / NBRC 15278 / OCh 149)</name>
    <dbReference type="NCBI Taxonomy" id="391595"/>
    <lineage>
        <taxon>Bacteria</taxon>
        <taxon>Pseudomonadati</taxon>
        <taxon>Pseudomonadota</taxon>
        <taxon>Alphaproteobacteria</taxon>
        <taxon>Rhodobacterales</taxon>
        <taxon>Roseobacteraceae</taxon>
        <taxon>Roseobacter</taxon>
    </lineage>
</organism>
<name>F7Z9R9_ROSLO</name>
<dbReference type="Pfam" id="PF13545">
    <property type="entry name" value="HTH_Crp_2"/>
    <property type="match status" value="1"/>
</dbReference>
<dbReference type="InterPro" id="IPR037171">
    <property type="entry name" value="NagB/RpiA_transferase-like"/>
</dbReference>
<dbReference type="Gene3D" id="3.40.50.1360">
    <property type="match status" value="1"/>
</dbReference>
<dbReference type="InterPro" id="IPR051054">
    <property type="entry name" value="SorC_transcr_regulators"/>
</dbReference>
<keyword evidence="4" id="KW-0804">Transcription</keyword>
<evidence type="ECO:0000256" key="4">
    <source>
        <dbReference type="ARBA" id="ARBA00023163"/>
    </source>
</evidence>
<dbReference type="Pfam" id="PF04198">
    <property type="entry name" value="Sugar-bind"/>
    <property type="match status" value="1"/>
</dbReference>
<keyword evidence="2" id="KW-0805">Transcription regulation</keyword>
<evidence type="ECO:0000259" key="6">
    <source>
        <dbReference type="Pfam" id="PF13545"/>
    </source>
</evidence>
<dbReference type="AlphaFoldDB" id="F7Z9R9"/>
<evidence type="ECO:0000313" key="7">
    <source>
        <dbReference type="EMBL" id="AEI92878.1"/>
    </source>
</evidence>
<proteinExistence type="inferred from homology"/>
<dbReference type="EMBL" id="CP002623">
    <property type="protein sequence ID" value="AEI92878.1"/>
    <property type="molecule type" value="Genomic_DNA"/>
</dbReference>
<dbReference type="HOGENOM" id="CLU_054506_0_1_5"/>
<evidence type="ECO:0000256" key="1">
    <source>
        <dbReference type="ARBA" id="ARBA00010466"/>
    </source>
</evidence>
<dbReference type="InterPro" id="IPR007324">
    <property type="entry name" value="Sugar-bd_dom_put"/>
</dbReference>
<dbReference type="eggNOG" id="COG2390">
    <property type="taxonomic scope" value="Bacteria"/>
</dbReference>
<dbReference type="GO" id="GO:0003677">
    <property type="term" value="F:DNA binding"/>
    <property type="evidence" value="ECO:0007669"/>
    <property type="project" value="UniProtKB-KW"/>
</dbReference>
<dbReference type="STRING" id="391595.RLO149_c008510"/>
<dbReference type="InterPro" id="IPR012318">
    <property type="entry name" value="HTH_CRP"/>
</dbReference>
<keyword evidence="3" id="KW-0238">DNA-binding</keyword>
<sequence>MKRLKKPVEFSDAAVWAAWLYYVDELTQKEIADRLGTSRVTVIKLLAEAKERGLVKIEIDTTVASHVALSRQMADHFGLQEALIIPSLEGADDLKRLGRAASIMLVGNLKDGETLAVAWGRTVAAVAQSVPGHTRLDDITVCQLVASPDGMASDFSPELCSSLLANRLRAKCVNILAPAVVSNAEVKASLMAEPSIAAQFEVIRNASTALFGVGELGAGSTISTHNVHKAETLNAVEADGALAVIMGLFIDADGNEVRSPVHDQLIGATLENLHAIPRRICVAGGLHKTAAIRAALLGKLATHLVIDEATAQSVLDSDLTDQPD</sequence>
<comment type="similarity">
    <text evidence="1">Belongs to the SorC transcriptional regulatory family.</text>
</comment>
<dbReference type="GO" id="GO:0006355">
    <property type="term" value="P:regulation of DNA-templated transcription"/>
    <property type="evidence" value="ECO:0007669"/>
    <property type="project" value="InterPro"/>
</dbReference>
<dbReference type="SUPFAM" id="SSF100950">
    <property type="entry name" value="NagB/RpiA/CoA transferase-like"/>
    <property type="match status" value="1"/>
</dbReference>
<evidence type="ECO:0000256" key="3">
    <source>
        <dbReference type="ARBA" id="ARBA00023125"/>
    </source>
</evidence>
<evidence type="ECO:0000256" key="2">
    <source>
        <dbReference type="ARBA" id="ARBA00023015"/>
    </source>
</evidence>
<dbReference type="PANTHER" id="PTHR34294:SF1">
    <property type="entry name" value="TRANSCRIPTIONAL REGULATOR LSRR"/>
    <property type="match status" value="1"/>
</dbReference>
<evidence type="ECO:0000259" key="5">
    <source>
        <dbReference type="Pfam" id="PF04198"/>
    </source>
</evidence>
<dbReference type="PANTHER" id="PTHR34294">
    <property type="entry name" value="TRANSCRIPTIONAL REGULATOR-RELATED"/>
    <property type="match status" value="1"/>
</dbReference>
<feature type="domain" description="HTH crp-type" evidence="6">
    <location>
        <begin position="25"/>
        <end position="56"/>
    </location>
</feature>
<accession>F7Z9R9</accession>
<protein>
    <submittedName>
        <fullName evidence="7">Transcriptional regulator</fullName>
    </submittedName>
</protein>
<dbReference type="Proteomes" id="UP000001353">
    <property type="component" value="Chromosome"/>
</dbReference>
<dbReference type="KEGG" id="rli:RLO149_c008510"/>
<dbReference type="RefSeq" id="WP_013960818.1">
    <property type="nucleotide sequence ID" value="NC_015730.1"/>
</dbReference>
<reference evidence="7 8" key="1">
    <citation type="journal article" date="2011" name="BMC Genomics">
        <title>Comparative genome analysis and genome-guided physiological analysis of Roseobacter litoralis.</title>
        <authorList>
            <person name="Kalhoefer D."/>
            <person name="Thole S."/>
            <person name="Voget S."/>
            <person name="Lehmann R."/>
            <person name="Liesegang H."/>
            <person name="Wollher A."/>
            <person name="Daniel R."/>
            <person name="Simon M."/>
            <person name="Brinkhoff T."/>
        </authorList>
    </citation>
    <scope>NUCLEOTIDE SEQUENCE [LARGE SCALE GENOMIC DNA]</scope>
    <source>
        <strain evidence="8">ATCC 49566 / DSM 6996 / JCM 21268 / NBRC 15278 / OCh 149</strain>
    </source>
</reference>
<dbReference type="InterPro" id="IPR036390">
    <property type="entry name" value="WH_DNA-bd_sf"/>
</dbReference>
<dbReference type="InterPro" id="IPR036388">
    <property type="entry name" value="WH-like_DNA-bd_sf"/>
</dbReference>
<evidence type="ECO:0000313" key="8">
    <source>
        <dbReference type="Proteomes" id="UP000001353"/>
    </source>
</evidence>
<keyword evidence="8" id="KW-1185">Reference proteome</keyword>
<gene>
    <name evidence="7" type="ordered locus">RLO149_c008510</name>
</gene>
<dbReference type="Gene3D" id="1.10.10.10">
    <property type="entry name" value="Winged helix-like DNA-binding domain superfamily/Winged helix DNA-binding domain"/>
    <property type="match status" value="1"/>
</dbReference>
<dbReference type="GO" id="GO:0030246">
    <property type="term" value="F:carbohydrate binding"/>
    <property type="evidence" value="ECO:0007669"/>
    <property type="project" value="InterPro"/>
</dbReference>